<dbReference type="PROSITE" id="PS51383">
    <property type="entry name" value="YJEF_C_3"/>
    <property type="match status" value="1"/>
</dbReference>
<comment type="cofactor">
    <cofactor evidence="18 19">
        <name>K(+)</name>
        <dbReference type="ChEBI" id="CHEBI:29103"/>
    </cofactor>
    <text evidence="18 19">Binds 1 potassium ion per subunit.</text>
</comment>
<dbReference type="Proteomes" id="UP000004690">
    <property type="component" value="Unassembled WGS sequence"/>
</dbReference>
<comment type="similarity">
    <text evidence="18">Belongs to the NnrE/AIBP family.</text>
</comment>
<evidence type="ECO:0000256" key="17">
    <source>
        <dbReference type="HAMAP-Rule" id="MF_01965"/>
    </source>
</evidence>
<dbReference type="GO" id="GO:0046872">
    <property type="term" value="F:metal ion binding"/>
    <property type="evidence" value="ECO:0007669"/>
    <property type="project" value="UniProtKB-UniRule"/>
</dbReference>
<keyword evidence="12 17" id="KW-0456">Lyase</keyword>
<keyword evidence="11 18" id="KW-0413">Isomerase</keyword>
<dbReference type="eggNOG" id="COG0063">
    <property type="taxonomic scope" value="Bacteria"/>
</dbReference>
<feature type="binding site" evidence="17">
    <location>
        <position position="376"/>
    </location>
    <ligand>
        <name>(6S)-NADPHX</name>
        <dbReference type="ChEBI" id="CHEBI:64076"/>
    </ligand>
</feature>
<keyword evidence="13" id="KW-0511">Multifunctional enzyme</keyword>
<dbReference type="SUPFAM" id="SSF64153">
    <property type="entry name" value="YjeF N-terminal domain-like"/>
    <property type="match status" value="1"/>
</dbReference>
<dbReference type="PROSITE" id="PS51385">
    <property type="entry name" value="YJEF_N"/>
    <property type="match status" value="1"/>
</dbReference>
<keyword evidence="6 17" id="KW-0547">Nucleotide-binding</keyword>
<dbReference type="InterPro" id="IPR000631">
    <property type="entry name" value="CARKD"/>
</dbReference>
<dbReference type="PANTHER" id="PTHR12592">
    <property type="entry name" value="ATP-DEPENDENT (S)-NAD(P)H-HYDRATE DEHYDRATASE FAMILY MEMBER"/>
    <property type="match status" value="1"/>
</dbReference>
<name>I3C137_9FLAO</name>
<dbReference type="NCBIfam" id="TIGR00197">
    <property type="entry name" value="yjeF_nterm"/>
    <property type="match status" value="1"/>
</dbReference>
<accession>I3C137</accession>
<organism evidence="22 23">
    <name type="scientific">Galbibacter orientalis DSM 19592</name>
    <dbReference type="NCBI Taxonomy" id="926559"/>
    <lineage>
        <taxon>Bacteria</taxon>
        <taxon>Pseudomonadati</taxon>
        <taxon>Bacteroidota</taxon>
        <taxon>Flavobacteriia</taxon>
        <taxon>Flavobacteriales</taxon>
        <taxon>Flavobacteriaceae</taxon>
        <taxon>Galbibacter</taxon>
    </lineage>
</organism>
<keyword evidence="22" id="KW-0418">Kinase</keyword>
<dbReference type="HAMAP" id="MF_01966">
    <property type="entry name" value="NADHX_epimerase"/>
    <property type="match status" value="1"/>
</dbReference>
<evidence type="ECO:0000256" key="16">
    <source>
        <dbReference type="ARBA" id="ARBA00049209"/>
    </source>
</evidence>
<comment type="cofactor">
    <cofactor evidence="17">
        <name>Mg(2+)</name>
        <dbReference type="ChEBI" id="CHEBI:18420"/>
    </cofactor>
</comment>
<comment type="catalytic activity">
    <reaction evidence="15 17 19">
        <text>(6S)-NADHX + ADP = AMP + phosphate + NADH + H(+)</text>
        <dbReference type="Rhea" id="RHEA:32223"/>
        <dbReference type="ChEBI" id="CHEBI:15378"/>
        <dbReference type="ChEBI" id="CHEBI:43474"/>
        <dbReference type="ChEBI" id="CHEBI:57945"/>
        <dbReference type="ChEBI" id="CHEBI:64074"/>
        <dbReference type="ChEBI" id="CHEBI:456215"/>
        <dbReference type="ChEBI" id="CHEBI:456216"/>
        <dbReference type="EC" id="4.2.1.136"/>
    </reaction>
</comment>
<keyword evidence="5 18" id="KW-0479">Metal-binding</keyword>
<gene>
    <name evidence="18" type="primary">nnrE</name>
    <name evidence="17" type="synonym">nnrD</name>
    <name evidence="22" type="ORF">JoomaDRAFT_0273</name>
</gene>
<dbReference type="Pfam" id="PF03853">
    <property type="entry name" value="YjeF_N"/>
    <property type="match status" value="1"/>
</dbReference>
<dbReference type="EC" id="5.1.99.6" evidence="19"/>
<evidence type="ECO:0000256" key="5">
    <source>
        <dbReference type="ARBA" id="ARBA00022723"/>
    </source>
</evidence>
<dbReference type="NCBIfam" id="TIGR00196">
    <property type="entry name" value="yjeF_cterm"/>
    <property type="match status" value="1"/>
</dbReference>
<evidence type="ECO:0000259" key="20">
    <source>
        <dbReference type="PROSITE" id="PS51383"/>
    </source>
</evidence>
<keyword evidence="22" id="KW-0808">Transferase</keyword>
<evidence type="ECO:0000256" key="12">
    <source>
        <dbReference type="ARBA" id="ARBA00023239"/>
    </source>
</evidence>
<evidence type="ECO:0000256" key="11">
    <source>
        <dbReference type="ARBA" id="ARBA00023235"/>
    </source>
</evidence>
<comment type="function">
    <text evidence="14 19">Bifunctional enzyme that catalyzes the epimerization of the S- and R-forms of NAD(P)HX and the dehydration of the S-form of NAD(P)HX at the expense of ADP, which is converted to AMP. This allows the repair of both epimers of NAD(P)HX, a damaged form of NAD(P)H that is a result of enzymatic or heat-dependent hydration.</text>
</comment>
<dbReference type="GO" id="GO:0110051">
    <property type="term" value="P:metabolite repair"/>
    <property type="evidence" value="ECO:0007669"/>
    <property type="project" value="TreeGrafter"/>
</dbReference>
<feature type="binding site" evidence="18">
    <location>
        <position position="159"/>
    </location>
    <ligand>
        <name>(6S)-NADPHX</name>
        <dbReference type="ChEBI" id="CHEBI:64076"/>
    </ligand>
</feature>
<feature type="binding site" evidence="17">
    <location>
        <position position="325"/>
    </location>
    <ligand>
        <name>(6S)-NADPHX</name>
        <dbReference type="ChEBI" id="CHEBI:64076"/>
    </ligand>
</feature>
<evidence type="ECO:0000256" key="13">
    <source>
        <dbReference type="ARBA" id="ARBA00023268"/>
    </source>
</evidence>
<dbReference type="OrthoDB" id="9806925at2"/>
<keyword evidence="23" id="KW-1185">Reference proteome</keyword>
<feature type="binding site" evidence="17">
    <location>
        <position position="439"/>
    </location>
    <ligand>
        <name>AMP</name>
        <dbReference type="ChEBI" id="CHEBI:456215"/>
    </ligand>
</feature>
<feature type="binding site" evidence="17">
    <location>
        <position position="262"/>
    </location>
    <ligand>
        <name>(6S)-NADPHX</name>
        <dbReference type="ChEBI" id="CHEBI:64076"/>
    </ligand>
</feature>
<dbReference type="EC" id="4.2.1.136" evidence="19"/>
<feature type="binding site" evidence="18">
    <location>
        <position position="59"/>
    </location>
    <ligand>
        <name>K(+)</name>
        <dbReference type="ChEBI" id="CHEBI:29103"/>
    </ligand>
</feature>
<evidence type="ECO:0000259" key="21">
    <source>
        <dbReference type="PROSITE" id="PS51385"/>
    </source>
</evidence>
<comment type="catalytic activity">
    <reaction evidence="2 18 19">
        <text>(6R)-NADPHX = (6S)-NADPHX</text>
        <dbReference type="Rhea" id="RHEA:32227"/>
        <dbReference type="ChEBI" id="CHEBI:64076"/>
        <dbReference type="ChEBI" id="CHEBI:64077"/>
        <dbReference type="EC" id="5.1.99.6"/>
    </reaction>
</comment>
<feature type="binding site" evidence="18">
    <location>
        <begin position="130"/>
        <end position="136"/>
    </location>
    <ligand>
        <name>(6S)-NADPHX</name>
        <dbReference type="ChEBI" id="CHEBI:64076"/>
    </ligand>
</feature>
<comment type="similarity">
    <text evidence="3 19">In the N-terminal section; belongs to the NnrE/AIBP family.</text>
</comment>
<evidence type="ECO:0000256" key="18">
    <source>
        <dbReference type="HAMAP-Rule" id="MF_01966"/>
    </source>
</evidence>
<dbReference type="HOGENOM" id="CLU_024853_4_1_10"/>
<keyword evidence="10 17" id="KW-0520">NAD</keyword>
<feature type="domain" description="YjeF N-terminal" evidence="21">
    <location>
        <begin position="9"/>
        <end position="217"/>
    </location>
</feature>
<keyword evidence="8 17" id="KW-0521">NADP</keyword>
<dbReference type="Gene3D" id="3.40.50.10260">
    <property type="entry name" value="YjeF N-terminal domain"/>
    <property type="match status" value="1"/>
</dbReference>
<comment type="similarity">
    <text evidence="17">Belongs to the NnrD/CARKD family.</text>
</comment>
<protein>
    <recommendedName>
        <fullName evidence="19">Bifunctional NAD(P)H-hydrate repair enzyme</fullName>
    </recommendedName>
    <alternativeName>
        <fullName evidence="19">Nicotinamide nucleotide repair protein</fullName>
    </alternativeName>
    <domain>
        <recommendedName>
            <fullName evidence="19">ADP-dependent (S)-NAD(P)H-hydrate dehydratase</fullName>
            <ecNumber evidence="19">4.2.1.136</ecNumber>
        </recommendedName>
        <alternativeName>
            <fullName evidence="19">ADP-dependent NAD(P)HX dehydratase</fullName>
        </alternativeName>
    </domain>
    <domain>
        <recommendedName>
            <fullName evidence="19">NAD(P)H-hydrate epimerase</fullName>
            <ecNumber evidence="19">5.1.99.6</ecNumber>
        </recommendedName>
    </domain>
</protein>
<evidence type="ECO:0000313" key="22">
    <source>
        <dbReference type="EMBL" id="EIJ37330.1"/>
    </source>
</evidence>
<dbReference type="eggNOG" id="COG0062">
    <property type="taxonomic scope" value="Bacteria"/>
</dbReference>
<comment type="catalytic activity">
    <reaction evidence="16 17 19">
        <text>(6S)-NADPHX + ADP = AMP + phosphate + NADPH + H(+)</text>
        <dbReference type="Rhea" id="RHEA:32235"/>
        <dbReference type="ChEBI" id="CHEBI:15378"/>
        <dbReference type="ChEBI" id="CHEBI:43474"/>
        <dbReference type="ChEBI" id="CHEBI:57783"/>
        <dbReference type="ChEBI" id="CHEBI:64076"/>
        <dbReference type="ChEBI" id="CHEBI:456215"/>
        <dbReference type="ChEBI" id="CHEBI:456216"/>
        <dbReference type="EC" id="4.2.1.136"/>
    </reaction>
</comment>
<dbReference type="InterPro" id="IPR030677">
    <property type="entry name" value="Nnr"/>
</dbReference>
<evidence type="ECO:0000256" key="7">
    <source>
        <dbReference type="ARBA" id="ARBA00022840"/>
    </source>
</evidence>
<dbReference type="Pfam" id="PF01256">
    <property type="entry name" value="Carb_kinase"/>
    <property type="match status" value="1"/>
</dbReference>
<dbReference type="AlphaFoldDB" id="I3C137"/>
<evidence type="ECO:0000256" key="14">
    <source>
        <dbReference type="ARBA" id="ARBA00025153"/>
    </source>
</evidence>
<dbReference type="CDD" id="cd01171">
    <property type="entry name" value="YXKO-related"/>
    <property type="match status" value="1"/>
</dbReference>
<evidence type="ECO:0000256" key="1">
    <source>
        <dbReference type="ARBA" id="ARBA00000013"/>
    </source>
</evidence>
<dbReference type="PIRSF" id="PIRSF017184">
    <property type="entry name" value="Nnr"/>
    <property type="match status" value="1"/>
</dbReference>
<dbReference type="GO" id="GO:0052856">
    <property type="term" value="F:NAD(P)HX epimerase activity"/>
    <property type="evidence" value="ECO:0007669"/>
    <property type="project" value="UniProtKB-UniRule"/>
</dbReference>
<feature type="binding site" evidence="17">
    <location>
        <begin position="411"/>
        <end position="415"/>
    </location>
    <ligand>
        <name>AMP</name>
        <dbReference type="ChEBI" id="CHEBI:456215"/>
    </ligand>
</feature>
<evidence type="ECO:0000256" key="19">
    <source>
        <dbReference type="PIRNR" id="PIRNR017184"/>
    </source>
</evidence>
<comment type="function">
    <text evidence="18">Catalyzes the epimerization of the S- and R-forms of NAD(P)HX, a damaged form of NAD(P)H that is a result of enzymatic or heat-dependent hydration. This is a prerequisite for the S-specific NAD(P)H-hydrate dehydratase to allow the repair of both epimers of NAD(P)HX.</text>
</comment>
<dbReference type="PROSITE" id="PS01050">
    <property type="entry name" value="YJEF_C_2"/>
    <property type="match status" value="1"/>
</dbReference>
<feature type="binding site" evidence="18">
    <location>
        <position position="162"/>
    </location>
    <ligand>
        <name>K(+)</name>
        <dbReference type="ChEBI" id="CHEBI:29103"/>
    </ligand>
</feature>
<comment type="catalytic activity">
    <reaction evidence="1 18 19">
        <text>(6R)-NADHX = (6S)-NADHX</text>
        <dbReference type="Rhea" id="RHEA:32215"/>
        <dbReference type="ChEBI" id="CHEBI:64074"/>
        <dbReference type="ChEBI" id="CHEBI:64075"/>
        <dbReference type="EC" id="5.1.99.6"/>
    </reaction>
</comment>
<evidence type="ECO:0000256" key="3">
    <source>
        <dbReference type="ARBA" id="ARBA00006001"/>
    </source>
</evidence>
<keyword evidence="9 18" id="KW-0630">Potassium</keyword>
<feature type="binding site" evidence="18">
    <location>
        <position position="126"/>
    </location>
    <ligand>
        <name>K(+)</name>
        <dbReference type="ChEBI" id="CHEBI:29103"/>
    </ligand>
</feature>
<evidence type="ECO:0000256" key="2">
    <source>
        <dbReference type="ARBA" id="ARBA00000909"/>
    </source>
</evidence>
<dbReference type="InterPro" id="IPR036652">
    <property type="entry name" value="YjeF_N_dom_sf"/>
</dbReference>
<comment type="function">
    <text evidence="17">Catalyzes the dehydration of the S-form of NAD(P)HX at the expense of ADP, which is converted to AMP. Together with NAD(P)HX epimerase, which catalyzes the epimerization of the S- and R-forms, the enzyme allows the repair of both epimers of NAD(P)HX, a damaged form of NAD(P)H that is a result of enzymatic or heat-dependent hydration.</text>
</comment>
<feature type="domain" description="YjeF C-terminal" evidence="20">
    <location>
        <begin position="227"/>
        <end position="499"/>
    </location>
</feature>
<evidence type="ECO:0000256" key="9">
    <source>
        <dbReference type="ARBA" id="ARBA00022958"/>
    </source>
</evidence>
<dbReference type="InterPro" id="IPR004443">
    <property type="entry name" value="YjeF_N_dom"/>
</dbReference>
<dbReference type="InterPro" id="IPR017953">
    <property type="entry name" value="Carbohydrate_kinase_pred_CS"/>
</dbReference>
<dbReference type="EMBL" id="JH651380">
    <property type="protein sequence ID" value="EIJ37330.1"/>
    <property type="molecule type" value="Genomic_DNA"/>
</dbReference>
<evidence type="ECO:0000256" key="6">
    <source>
        <dbReference type="ARBA" id="ARBA00022741"/>
    </source>
</evidence>
<proteinExistence type="inferred from homology"/>
<dbReference type="GO" id="GO:0005524">
    <property type="term" value="F:ATP binding"/>
    <property type="evidence" value="ECO:0007669"/>
    <property type="project" value="UniProtKB-UniRule"/>
</dbReference>
<dbReference type="STRING" id="926559.JoomaDRAFT_0273"/>
<evidence type="ECO:0000313" key="23">
    <source>
        <dbReference type="Proteomes" id="UP000004690"/>
    </source>
</evidence>
<comment type="subunit">
    <text evidence="17">Homotetramer.</text>
</comment>
<dbReference type="GO" id="GO:0046496">
    <property type="term" value="P:nicotinamide nucleotide metabolic process"/>
    <property type="evidence" value="ECO:0007669"/>
    <property type="project" value="UniProtKB-UniRule"/>
</dbReference>
<feature type="binding site" evidence="17">
    <location>
        <position position="440"/>
    </location>
    <ligand>
        <name>(6S)-NADPHX</name>
        <dbReference type="ChEBI" id="CHEBI:64076"/>
    </ligand>
</feature>
<evidence type="ECO:0000256" key="4">
    <source>
        <dbReference type="ARBA" id="ARBA00009524"/>
    </source>
</evidence>
<dbReference type="InterPro" id="IPR029056">
    <property type="entry name" value="Ribokinase-like"/>
</dbReference>
<evidence type="ECO:0000256" key="8">
    <source>
        <dbReference type="ARBA" id="ARBA00022857"/>
    </source>
</evidence>
<reference evidence="22 23" key="1">
    <citation type="submission" date="2012-02" db="EMBL/GenBank/DDBJ databases">
        <title>Improved High-Quality Draft genome of Joostella marina DSM 19592.</title>
        <authorList>
            <consortium name="US DOE Joint Genome Institute (JGI-PGF)"/>
            <person name="Lucas S."/>
            <person name="Copeland A."/>
            <person name="Lapidus A."/>
            <person name="Bruce D."/>
            <person name="Goodwin L."/>
            <person name="Pitluck S."/>
            <person name="Peters L."/>
            <person name="Chertkov O."/>
            <person name="Ovchinnikova G."/>
            <person name="Kyrpides N."/>
            <person name="Mavromatis K."/>
            <person name="Detter J.C."/>
            <person name="Han C."/>
            <person name="Land M."/>
            <person name="Hauser L."/>
            <person name="Markowitz V."/>
            <person name="Cheng J.-F."/>
            <person name="Hugenholtz P."/>
            <person name="Woyke T."/>
            <person name="Wu D."/>
            <person name="Tindall B."/>
            <person name="Brambilla E."/>
            <person name="Klenk H.-P."/>
            <person name="Eisen J.A."/>
        </authorList>
    </citation>
    <scope>NUCLEOTIDE SEQUENCE [LARGE SCALE GENOMIC DNA]</scope>
    <source>
        <strain evidence="22 23">DSM 19592</strain>
    </source>
</reference>
<evidence type="ECO:0000256" key="10">
    <source>
        <dbReference type="ARBA" id="ARBA00023027"/>
    </source>
</evidence>
<feature type="binding site" evidence="18">
    <location>
        <begin position="58"/>
        <end position="62"/>
    </location>
    <ligand>
        <name>(6S)-NADPHX</name>
        <dbReference type="ChEBI" id="CHEBI:64076"/>
    </ligand>
</feature>
<comment type="caution">
    <text evidence="18">Lacks conserved residue(s) required for the propagation of feature annotation.</text>
</comment>
<dbReference type="GO" id="GO:0052855">
    <property type="term" value="F:ADP-dependent NAD(P)H-hydrate dehydratase activity"/>
    <property type="evidence" value="ECO:0007669"/>
    <property type="project" value="UniProtKB-UniRule"/>
</dbReference>
<comment type="similarity">
    <text evidence="4 19">In the C-terminal section; belongs to the NnrD/CARKD family.</text>
</comment>
<sequence length="515" mass="56757">MKIFSTEQIRVADKLTIERQNITSDALMERAGKAIYNWMNRQLANSGVKIHIFCGVGNNGGDGLVVGRLLLEQGYDVNVYVVNFSDNRSQDFLLNFDRIKNLKYWPQLLTKNDDLPSIGINDVVVDAIFGIGLNRPAENWVAALITHINKSKAFVLSVDIPSGLYMDKAVGKNDAIIKSNYTLTFQLPKLVFLLPETGIYTEYWEVLDIGQDAEYIFKEPANENYVSKFDVLQVYKPRGRFSHKGNYGHTLIIGGSYGKIGAVLMSSEASMHAGAGLVTVFIPKCGYQTVQTAFPEAMVVTDKNEAYVSDIKFDINPSVIAIGPGMGKHAETVDAFHQFLLQNEKPLVVDADALNIISENKKLLPYIKGRAVLTPHPKELERLIGSWKDDFDKLKKTKLFSKENDVVILIKGAYTATVYHDKVFFNSTGNPGMATGGSGDVLTGIIAGLIAQGYSLFDAAFVGVYIHGRAGDLAVLRSGVEALTATDIIDFTGDAFLDLLKKNKKDYQEKPDNAS</sequence>
<dbReference type="HAMAP" id="MF_01965">
    <property type="entry name" value="NADHX_dehydratase"/>
    <property type="match status" value="1"/>
</dbReference>
<dbReference type="PANTHER" id="PTHR12592:SF0">
    <property type="entry name" value="ATP-DEPENDENT (S)-NAD(P)H-HYDRATE DEHYDRATASE"/>
    <property type="match status" value="1"/>
</dbReference>
<dbReference type="Gene3D" id="3.40.1190.20">
    <property type="match status" value="1"/>
</dbReference>
<dbReference type="GO" id="GO:0016301">
    <property type="term" value="F:kinase activity"/>
    <property type="evidence" value="ECO:0007669"/>
    <property type="project" value="UniProtKB-KW"/>
</dbReference>
<keyword evidence="7 17" id="KW-0067">ATP-binding</keyword>
<evidence type="ECO:0000256" key="15">
    <source>
        <dbReference type="ARBA" id="ARBA00048238"/>
    </source>
</evidence>
<dbReference type="SUPFAM" id="SSF53613">
    <property type="entry name" value="Ribokinase-like"/>
    <property type="match status" value="1"/>
</dbReference>
<dbReference type="RefSeq" id="WP_008616129.1">
    <property type="nucleotide sequence ID" value="NZ_JH651380.1"/>
</dbReference>